<feature type="transmembrane region" description="Helical" evidence="2">
    <location>
        <begin position="796"/>
        <end position="819"/>
    </location>
</feature>
<dbReference type="EMBL" id="CP015250">
    <property type="protein sequence ID" value="AOM13806.1"/>
    <property type="molecule type" value="Genomic_DNA"/>
</dbReference>
<feature type="transmembrane region" description="Helical" evidence="2">
    <location>
        <begin position="538"/>
        <end position="559"/>
    </location>
</feature>
<dbReference type="InterPro" id="IPR016024">
    <property type="entry name" value="ARM-type_fold"/>
</dbReference>
<name>A0A9W3XBE3_BACTU</name>
<keyword evidence="2" id="KW-0472">Membrane</keyword>
<feature type="transmembrane region" description="Helical" evidence="2">
    <location>
        <begin position="566"/>
        <end position="590"/>
    </location>
</feature>
<evidence type="ECO:0000256" key="1">
    <source>
        <dbReference type="SAM" id="Coils"/>
    </source>
</evidence>
<feature type="coiled-coil region" evidence="1">
    <location>
        <begin position="16"/>
        <end position="113"/>
    </location>
</feature>
<feature type="transmembrane region" description="Helical" evidence="2">
    <location>
        <begin position="826"/>
        <end position="845"/>
    </location>
</feature>
<dbReference type="RefSeq" id="WP_313926698.1">
    <property type="nucleotide sequence ID" value="NZ_CP015250.1"/>
</dbReference>
<gene>
    <name evidence="3" type="ORF">BTI247_54700</name>
</gene>
<reference evidence="3 4" key="1">
    <citation type="submission" date="2016-02" db="EMBL/GenBank/DDBJ databases">
        <title>Comparative analysis of three nematocidal Bacillus thuringiensis strains.</title>
        <authorList>
            <person name="Hollensteiner J."/>
            <person name="Kloesener M."/>
            <person name="Bunk B."/>
            <person name="Sproeer C."/>
            <person name="Rosenstiel P."/>
            <person name="Schulte-Iserlohe R."/>
            <person name="Schulenburg H."/>
            <person name="Liesegang H."/>
        </authorList>
    </citation>
    <scope>NUCLEOTIDE SEQUENCE [LARGE SCALE GENOMIC DNA]</scope>
    <source>
        <strain evidence="3 4">Bt18247</strain>
    </source>
</reference>
<feature type="transmembrane region" description="Helical" evidence="2">
    <location>
        <begin position="1038"/>
        <end position="1062"/>
    </location>
</feature>
<feature type="transmembrane region" description="Helical" evidence="2">
    <location>
        <begin position="878"/>
        <end position="897"/>
    </location>
</feature>
<dbReference type="Proteomes" id="UP000192743">
    <property type="component" value="Chromosome"/>
</dbReference>
<keyword evidence="1" id="KW-0175">Coiled coil</keyword>
<feature type="transmembrane region" description="Helical" evidence="2">
    <location>
        <begin position="851"/>
        <end position="871"/>
    </location>
</feature>
<feature type="transmembrane region" description="Helical" evidence="2">
    <location>
        <begin position="610"/>
        <end position="630"/>
    </location>
</feature>
<feature type="transmembrane region" description="Helical" evidence="2">
    <location>
        <begin position="734"/>
        <end position="753"/>
    </location>
</feature>
<feature type="transmembrane region" description="Helical" evidence="2">
    <location>
        <begin position="950"/>
        <end position="974"/>
    </location>
</feature>
<organism evidence="3 4">
    <name type="scientific">Bacillus thuringiensis Bt18247</name>
    <dbReference type="NCBI Taxonomy" id="1423143"/>
    <lineage>
        <taxon>Bacteria</taxon>
        <taxon>Bacillati</taxon>
        <taxon>Bacillota</taxon>
        <taxon>Bacilli</taxon>
        <taxon>Bacillales</taxon>
        <taxon>Bacillaceae</taxon>
        <taxon>Bacillus</taxon>
        <taxon>Bacillus cereus group</taxon>
    </lineage>
</organism>
<keyword evidence="2" id="KW-0812">Transmembrane</keyword>
<accession>A0A9W3XBE3</accession>
<evidence type="ECO:0000313" key="4">
    <source>
        <dbReference type="Proteomes" id="UP000192743"/>
    </source>
</evidence>
<sequence length="1285" mass="138225">MTRNNSEVEVIFKAQNKEFNDAMKGMNQETKKLRQEMKLQEEQMKLQATESEKLEAKLQNLSQQYAVAQRATQATAEHLQRAKALYGENATEVAKLETRLRSQQIAEQQLHNQMSETNRSLQEQQQVTKQLKTFFEATGTSVDHFANALGNDLTSAIRNGTATTRQFEQALQIMGREALGAEADIEKLQRSLRSIDDGNSIEQVRNDLKDLSREAEKAGKSFQELDIGLENMLGGAVAVGGLSGVIEQALETSRLQTKIDVTFEVPASSKKSVEEAVRGVEAYGVDVEEALDGTRRQWALNKNVSDEANASIVKGAAAISTAYTGIDFTELIQETNEIGNELGITSDTALGLTNHLLHIGFPPEQLDIIAEYGGQLTRAGYHAEEVQAIMEAGVETGTWNIDNLLDGLKEGRIKAAEFGQGVDKAMKEALVGTNISAEQLQKWGQSVAKGGREGSAAMTEIAKALARIEDETKRNEIGVKLFGTMYEDQGQNITNTLIGAQNKVIDLNKNQEQLNEMIKKMDASPAVKWKQAMNDLKMALEPVLGVVADVVSAFASFVSSHPALSAALTTIFVAIGIVIGACMALAPVFVTLSSIAGIAGVSIGAVAGPIALVVGGVIAASAAIAGLIIWMRKVWQTNEGFKNSITNVSESVQNFGHALSSLGKYLFYTAVDGDYLNDWITHLPKGFQDAAEMIGLAVSKIREACLHLLDAVKAVFAGEVSQLGNIFKMIGPSIAGAIIGGLPGVLVSVSRYLPAIAEYLNANSGMILETITNIFTNIANFVTTTLPQFLEAGSQMIANLVNGLVVAAPIILEALVGIINTISQMIATYVPMIVQTGIQIIQTLISGIVQVLPTLIETGLQLILTLINGILQMIPQLIQIAVTIIQTIITGIMSFLPQLIEMGIHLLVTLITGMTQALPMIALAILTVITTLIEAITANLPMIIEAGIKVLMSLLDGIIQMLPMLIDLAINLITKVADTVLENLPKILESGIQILMALIDGIVQVLPQLIIAALDLIVQIASTLLSNLPKILEAGVKILLMLIVGIVQVVPKLIAAAFQLILTLAGALIQHIPKILEVGVQLIWALIKGIVSMVWQLGSAIMTEIIPKIVDTLQKIDLFKTGKEIISGLIDGLGSMAGKVVAKVKSIGGDILDGFTSFFDIRSPSRKMRDQVGKQIGAGLVVGMKSMQASIQRASQQVADWANPDIQEIDAYGKQKQDTISSHLATVATRASQPMMVQQVAGEPTIVNIYNPSVREDRDIDRIVEKVDGALAERGRMAKMGVGRR</sequence>
<evidence type="ECO:0000313" key="3">
    <source>
        <dbReference type="EMBL" id="AOM13806.1"/>
    </source>
</evidence>
<proteinExistence type="predicted"/>
<feature type="transmembrane region" description="Helical" evidence="2">
    <location>
        <begin position="917"/>
        <end position="938"/>
    </location>
</feature>
<feature type="transmembrane region" description="Helical" evidence="2">
    <location>
        <begin position="994"/>
        <end position="1018"/>
    </location>
</feature>
<evidence type="ECO:0000256" key="2">
    <source>
        <dbReference type="SAM" id="Phobius"/>
    </source>
</evidence>
<dbReference type="SUPFAM" id="SSF48371">
    <property type="entry name" value="ARM repeat"/>
    <property type="match status" value="1"/>
</dbReference>
<keyword evidence="2" id="KW-1133">Transmembrane helix</keyword>
<protein>
    <submittedName>
        <fullName evidence="3">Phage protein</fullName>
    </submittedName>
</protein>